<dbReference type="PANTHER" id="PTHR42837">
    <property type="entry name" value="REGULATOR OF SIGMA-E PROTEASE RSEP"/>
    <property type="match status" value="1"/>
</dbReference>
<dbReference type="InterPro" id="IPR004387">
    <property type="entry name" value="Pept_M50_Zn"/>
</dbReference>
<evidence type="ECO:0000256" key="1">
    <source>
        <dbReference type="ARBA" id="ARBA00001947"/>
    </source>
</evidence>
<feature type="domain" description="PDZ" evidence="5">
    <location>
        <begin position="116"/>
        <end position="193"/>
    </location>
</feature>
<keyword evidence="4" id="KW-0732">Signal</keyword>
<comment type="cofactor">
    <cofactor evidence="1">
        <name>Zn(2+)</name>
        <dbReference type="ChEBI" id="CHEBI:29105"/>
    </cofactor>
</comment>
<feature type="region of interest" description="Disordered" evidence="3">
    <location>
        <begin position="284"/>
        <end position="330"/>
    </location>
</feature>
<dbReference type="RefSeq" id="WP_167546968.1">
    <property type="nucleotide sequence ID" value="NZ_CP036264.1"/>
</dbReference>
<feature type="coiled-coil region" evidence="2">
    <location>
        <begin position="221"/>
        <end position="255"/>
    </location>
</feature>
<gene>
    <name evidence="6" type="primary">htrA_5</name>
    <name evidence="6" type="ORF">Mal15_45050</name>
</gene>
<organism evidence="6 7">
    <name type="scientific">Stieleria maiorica</name>
    <dbReference type="NCBI Taxonomy" id="2795974"/>
    <lineage>
        <taxon>Bacteria</taxon>
        <taxon>Pseudomonadati</taxon>
        <taxon>Planctomycetota</taxon>
        <taxon>Planctomycetia</taxon>
        <taxon>Pirellulales</taxon>
        <taxon>Pirellulaceae</taxon>
        <taxon>Stieleria</taxon>
    </lineage>
</organism>
<keyword evidence="7" id="KW-1185">Reference proteome</keyword>
<keyword evidence="6" id="KW-0645">Protease</keyword>
<evidence type="ECO:0000259" key="5">
    <source>
        <dbReference type="PROSITE" id="PS50106"/>
    </source>
</evidence>
<dbReference type="Proteomes" id="UP000321353">
    <property type="component" value="Chromosome"/>
</dbReference>
<keyword evidence="2" id="KW-0175">Coiled coil</keyword>
<dbReference type="AlphaFoldDB" id="A0A5B9ML72"/>
<accession>A0A5B9ML72</accession>
<dbReference type="InterPro" id="IPR001478">
    <property type="entry name" value="PDZ"/>
</dbReference>
<dbReference type="EMBL" id="CP036264">
    <property type="protein sequence ID" value="QEG00435.1"/>
    <property type="molecule type" value="Genomic_DNA"/>
</dbReference>
<evidence type="ECO:0000256" key="2">
    <source>
        <dbReference type="SAM" id="Coils"/>
    </source>
</evidence>
<sequence length="330" mass="33883" precursor="true">MRIKSILCVAAMAGTSLAIPASHSTAQGIGQAITNQLGSGQLGSGQIDAGAGLNAGANATLQNRVGDTVGDAVRSGIDAATDQVRRGDSIRGAIGEGTRQAIRQGVDQATGQVLPNVNTRMRQRARLGIGLQNTDQGIRITNVTQGSAAAQAGLQAGDVVVSANGQAITSTDQLARIVRNADSNAQLNMNVMRNGQQQAVTATLAARQNQNDRYTARKPAIDGSANASAQYEARIKSLEDEVQQLRATIDELRGNYNRDQGGSADSQNRATQNNADVNLEGSAELDASADQTSAETSGSVDADAALDSGLDVDASGSASTDASLDNPLDN</sequence>
<dbReference type="SUPFAM" id="SSF50156">
    <property type="entry name" value="PDZ domain-like"/>
    <property type="match status" value="1"/>
</dbReference>
<dbReference type="GO" id="GO:0006508">
    <property type="term" value="P:proteolysis"/>
    <property type="evidence" value="ECO:0007669"/>
    <property type="project" value="UniProtKB-KW"/>
</dbReference>
<dbReference type="PROSITE" id="PS50106">
    <property type="entry name" value="PDZ"/>
    <property type="match status" value="1"/>
</dbReference>
<name>A0A5B9ML72_9BACT</name>
<feature type="compositionally biased region" description="Polar residues" evidence="3">
    <location>
        <begin position="316"/>
        <end position="330"/>
    </location>
</feature>
<evidence type="ECO:0000256" key="3">
    <source>
        <dbReference type="SAM" id="MobiDB-lite"/>
    </source>
</evidence>
<feature type="compositionally biased region" description="Polar residues" evidence="3">
    <location>
        <begin position="289"/>
        <end position="299"/>
    </location>
</feature>
<reference evidence="6 7" key="1">
    <citation type="submission" date="2019-02" db="EMBL/GenBank/DDBJ databases">
        <title>Planctomycetal bacteria perform biofilm scaping via a novel small molecule.</title>
        <authorList>
            <person name="Jeske O."/>
            <person name="Boedeker C."/>
            <person name="Wiegand S."/>
            <person name="Breitling P."/>
            <person name="Kallscheuer N."/>
            <person name="Jogler M."/>
            <person name="Rohde M."/>
            <person name="Petersen J."/>
            <person name="Medema M.H."/>
            <person name="Surup F."/>
            <person name="Jogler C."/>
        </authorList>
    </citation>
    <scope>NUCLEOTIDE SEQUENCE [LARGE SCALE GENOMIC DNA]</scope>
    <source>
        <strain evidence="6 7">Mal15</strain>
    </source>
</reference>
<dbReference type="GO" id="GO:0016020">
    <property type="term" value="C:membrane"/>
    <property type="evidence" value="ECO:0007669"/>
    <property type="project" value="InterPro"/>
</dbReference>
<keyword evidence="6" id="KW-0378">Hydrolase</keyword>
<evidence type="ECO:0000256" key="4">
    <source>
        <dbReference type="SAM" id="SignalP"/>
    </source>
</evidence>
<dbReference type="Gene3D" id="2.30.42.10">
    <property type="match status" value="1"/>
</dbReference>
<dbReference type="GO" id="GO:0004222">
    <property type="term" value="F:metalloendopeptidase activity"/>
    <property type="evidence" value="ECO:0007669"/>
    <property type="project" value="InterPro"/>
</dbReference>
<feature type="signal peptide" evidence="4">
    <location>
        <begin position="1"/>
        <end position="18"/>
    </location>
</feature>
<dbReference type="Pfam" id="PF13180">
    <property type="entry name" value="PDZ_2"/>
    <property type="match status" value="1"/>
</dbReference>
<dbReference type="SMART" id="SM00228">
    <property type="entry name" value="PDZ"/>
    <property type="match status" value="1"/>
</dbReference>
<dbReference type="KEGG" id="smam:Mal15_45050"/>
<dbReference type="InterPro" id="IPR036034">
    <property type="entry name" value="PDZ_sf"/>
</dbReference>
<dbReference type="PANTHER" id="PTHR42837:SF2">
    <property type="entry name" value="MEMBRANE METALLOPROTEASE ARASP2, CHLOROPLASTIC-RELATED"/>
    <property type="match status" value="1"/>
</dbReference>
<evidence type="ECO:0000313" key="7">
    <source>
        <dbReference type="Proteomes" id="UP000321353"/>
    </source>
</evidence>
<evidence type="ECO:0000313" key="6">
    <source>
        <dbReference type="EMBL" id="QEG00435.1"/>
    </source>
</evidence>
<protein>
    <submittedName>
        <fullName evidence="6">Serine protease HtrA</fullName>
    </submittedName>
</protein>
<feature type="chain" id="PRO_5023125104" evidence="4">
    <location>
        <begin position="19"/>
        <end position="330"/>
    </location>
</feature>
<proteinExistence type="predicted"/>